<sequence>MAEASKSKEIGGLRGLANSWSGGLGLAYGDHAKYKTFFCAESNADAVAWGTWDGAGLHENSTKQESFYGGALGAYLSFTVPQNSAINSTVFETRIGLSFISVARACENLDAEVLSRSFERVRADGVAEWERALNAIQVHGPVGTAQKGYGNEKGEWDQLKIFYSSLYRTMLMPVDKTGENARWQSEEPYWDDFCEWGGGIGGFVYFMGFWNCFWDTFRTLHPLYTLIRPAEQVAIVRTLLDVYVHDGYLPDARIAGWNGITQVGNNADVLIADAFVKKLPGIDWDKAYKALVNDAENEPPDFLYEGRGDLKWWKNRGYIPYDEHKMPVYHRSAARTVEYSYNDFCVAQVALGLNRTDDYHKYMSRSGNWLNLWNNKTKSFGVRGFVIPRSAKSKTFLIDHWADPTVECVGIVRGGLRFVESDNLNSPHAHPSFIRLEYQSTFKAINAFIGTTSSMKLLHASKRRQTRELERRTGGLHPSS</sequence>
<dbReference type="GO" id="GO:0005829">
    <property type="term" value="C:cytosol"/>
    <property type="evidence" value="ECO:0007669"/>
    <property type="project" value="TreeGrafter"/>
</dbReference>
<organism evidence="3 4">
    <name type="scientific">Jimgerdemannia flammicorona</name>
    <dbReference type="NCBI Taxonomy" id="994334"/>
    <lineage>
        <taxon>Eukaryota</taxon>
        <taxon>Fungi</taxon>
        <taxon>Fungi incertae sedis</taxon>
        <taxon>Mucoromycota</taxon>
        <taxon>Mucoromycotina</taxon>
        <taxon>Endogonomycetes</taxon>
        <taxon>Endogonales</taxon>
        <taxon>Endogonaceae</taxon>
        <taxon>Jimgerdemannia</taxon>
    </lineage>
</organism>
<evidence type="ECO:0000256" key="1">
    <source>
        <dbReference type="SAM" id="MobiDB-lite"/>
    </source>
</evidence>
<feature type="region of interest" description="Disordered" evidence="1">
    <location>
        <begin position="461"/>
        <end position="480"/>
    </location>
</feature>
<dbReference type="InterPro" id="IPR014718">
    <property type="entry name" value="GH-type_carb-bd"/>
</dbReference>
<dbReference type="GO" id="GO:0000224">
    <property type="term" value="F:peptide-N4-(N-acetyl-beta-glucosaminyl)asparagine amidase activity"/>
    <property type="evidence" value="ECO:0007669"/>
    <property type="project" value="TreeGrafter"/>
</dbReference>
<evidence type="ECO:0000259" key="2">
    <source>
        <dbReference type="Pfam" id="PF07971"/>
    </source>
</evidence>
<dbReference type="PANTHER" id="PTHR12143">
    <property type="entry name" value="PEPTIDE N-GLYCANASE PNGASE -RELATED"/>
    <property type="match status" value="1"/>
</dbReference>
<dbReference type="EMBL" id="RBNI01002045">
    <property type="protein sequence ID" value="RUP49700.1"/>
    <property type="molecule type" value="Genomic_DNA"/>
</dbReference>
<dbReference type="Gene3D" id="1.20.1610.10">
    <property type="entry name" value="alpha-1,2-mannosidases domains"/>
    <property type="match status" value="1"/>
</dbReference>
<dbReference type="GO" id="GO:0005975">
    <property type="term" value="P:carbohydrate metabolic process"/>
    <property type="evidence" value="ECO:0007669"/>
    <property type="project" value="InterPro"/>
</dbReference>
<accession>A0A433DFS1</accession>
<comment type="caution">
    <text evidence="3">The sequence shown here is derived from an EMBL/GenBank/DDBJ whole genome shotgun (WGS) entry which is preliminary data.</text>
</comment>
<feature type="domain" description="Glycosyl hydrolase family 92" evidence="2">
    <location>
        <begin position="105"/>
        <end position="393"/>
    </location>
</feature>
<reference evidence="3 4" key="1">
    <citation type="journal article" date="2018" name="New Phytol.">
        <title>Phylogenomics of Endogonaceae and evolution of mycorrhizas within Mucoromycota.</title>
        <authorList>
            <person name="Chang Y."/>
            <person name="Desiro A."/>
            <person name="Na H."/>
            <person name="Sandor L."/>
            <person name="Lipzen A."/>
            <person name="Clum A."/>
            <person name="Barry K."/>
            <person name="Grigoriev I.V."/>
            <person name="Martin F.M."/>
            <person name="Stajich J.E."/>
            <person name="Smith M.E."/>
            <person name="Bonito G."/>
            <person name="Spatafora J.W."/>
        </authorList>
    </citation>
    <scope>NUCLEOTIDE SEQUENCE [LARGE SCALE GENOMIC DNA]</scope>
    <source>
        <strain evidence="3 4">GMNB39</strain>
    </source>
</reference>
<dbReference type="Proteomes" id="UP000268093">
    <property type="component" value="Unassembled WGS sequence"/>
</dbReference>
<evidence type="ECO:0000313" key="4">
    <source>
        <dbReference type="Proteomes" id="UP000268093"/>
    </source>
</evidence>
<dbReference type="InterPro" id="IPR008928">
    <property type="entry name" value="6-hairpin_glycosidase_sf"/>
</dbReference>
<dbReference type="PANTHER" id="PTHR12143:SF42">
    <property type="entry name" value="PUTATIVE SUBFAMILY (AFU_ORTHOLOGUE AFUA_6G13760)-RELATED"/>
    <property type="match status" value="1"/>
</dbReference>
<dbReference type="GO" id="GO:0005634">
    <property type="term" value="C:nucleus"/>
    <property type="evidence" value="ECO:0007669"/>
    <property type="project" value="TreeGrafter"/>
</dbReference>
<dbReference type="GO" id="GO:0006516">
    <property type="term" value="P:glycoprotein catabolic process"/>
    <property type="evidence" value="ECO:0007669"/>
    <property type="project" value="TreeGrafter"/>
</dbReference>
<keyword evidence="4" id="KW-1185">Reference proteome</keyword>
<dbReference type="InterPro" id="IPR050883">
    <property type="entry name" value="PNGase"/>
</dbReference>
<protein>
    <recommendedName>
        <fullName evidence="2">Glycosyl hydrolase family 92 domain-containing protein</fullName>
    </recommendedName>
</protein>
<dbReference type="GO" id="GO:0030246">
    <property type="term" value="F:carbohydrate binding"/>
    <property type="evidence" value="ECO:0007669"/>
    <property type="project" value="InterPro"/>
</dbReference>
<gene>
    <name evidence="3" type="ORF">BC936DRAFT_141757</name>
</gene>
<evidence type="ECO:0000313" key="3">
    <source>
        <dbReference type="EMBL" id="RUP49700.1"/>
    </source>
</evidence>
<dbReference type="Gene3D" id="1.20.1050.60">
    <property type="entry name" value="alpha-1,2-mannosidase"/>
    <property type="match status" value="1"/>
</dbReference>
<dbReference type="Gene3D" id="2.70.98.10">
    <property type="match status" value="1"/>
</dbReference>
<proteinExistence type="predicted"/>
<dbReference type="Pfam" id="PF07971">
    <property type="entry name" value="Glyco_hydro_92"/>
    <property type="match status" value="1"/>
</dbReference>
<dbReference type="AlphaFoldDB" id="A0A433DFS1"/>
<dbReference type="InterPro" id="IPR012939">
    <property type="entry name" value="Glyco_hydro_92"/>
</dbReference>
<name>A0A433DFS1_9FUNG</name>
<dbReference type="SUPFAM" id="SSF48208">
    <property type="entry name" value="Six-hairpin glycosidases"/>
    <property type="match status" value="1"/>
</dbReference>
<dbReference type="OrthoDB" id="2348006at2759"/>